<dbReference type="GO" id="GO:0019305">
    <property type="term" value="P:dTDP-rhamnose biosynthetic process"/>
    <property type="evidence" value="ECO:0007669"/>
    <property type="project" value="TreeGrafter"/>
</dbReference>
<evidence type="ECO:0000259" key="3">
    <source>
        <dbReference type="Pfam" id="PF04321"/>
    </source>
</evidence>
<feature type="domain" description="RmlD-like substrate binding" evidence="3">
    <location>
        <begin position="3"/>
        <end position="282"/>
    </location>
</feature>
<dbReference type="Gene3D" id="3.40.50.720">
    <property type="entry name" value="NAD(P)-binding Rossmann-like Domain"/>
    <property type="match status" value="1"/>
</dbReference>
<dbReference type="InterPro" id="IPR005913">
    <property type="entry name" value="dTDP_dehydrorham_reduct"/>
</dbReference>
<dbReference type="CDD" id="cd05254">
    <property type="entry name" value="dTDP_HR_like_SDR_e"/>
    <property type="match status" value="1"/>
</dbReference>
<name>A0A948RZY9_UNCEI</name>
<dbReference type="NCBIfam" id="TIGR01214">
    <property type="entry name" value="rmlD"/>
    <property type="match status" value="1"/>
</dbReference>
<comment type="pathway">
    <text evidence="2">Carbohydrate biosynthesis; dTDP-L-rhamnose biosynthesis.</text>
</comment>
<dbReference type="EMBL" id="JAHJDP010000087">
    <property type="protein sequence ID" value="MBU2692292.1"/>
    <property type="molecule type" value="Genomic_DNA"/>
</dbReference>
<dbReference type="GO" id="GO:0005829">
    <property type="term" value="C:cytosol"/>
    <property type="evidence" value="ECO:0007669"/>
    <property type="project" value="TreeGrafter"/>
</dbReference>
<dbReference type="PANTHER" id="PTHR10491:SF4">
    <property type="entry name" value="METHIONINE ADENOSYLTRANSFERASE 2 SUBUNIT BETA"/>
    <property type="match status" value="1"/>
</dbReference>
<dbReference type="EC" id="1.1.1.133" evidence="2"/>
<evidence type="ECO:0000313" key="4">
    <source>
        <dbReference type="EMBL" id="MBU2692292.1"/>
    </source>
</evidence>
<dbReference type="InterPro" id="IPR036291">
    <property type="entry name" value="NAD(P)-bd_dom_sf"/>
</dbReference>
<comment type="similarity">
    <text evidence="1 2">Belongs to the dTDP-4-dehydrorhamnose reductase family.</text>
</comment>
<dbReference type="Proteomes" id="UP000777784">
    <property type="component" value="Unassembled WGS sequence"/>
</dbReference>
<reference evidence="4" key="1">
    <citation type="submission" date="2021-05" db="EMBL/GenBank/DDBJ databases">
        <title>Energy efficiency and biological interactions define the core microbiome of deep oligotrophic groundwater.</title>
        <authorList>
            <person name="Mehrshad M."/>
            <person name="Lopez-Fernandez M."/>
            <person name="Bell E."/>
            <person name="Bernier-Latmani R."/>
            <person name="Bertilsson S."/>
            <person name="Dopson M."/>
        </authorList>
    </citation>
    <scope>NUCLEOTIDE SEQUENCE</scope>
    <source>
        <strain evidence="4">Modern_marine.mb.64</strain>
    </source>
</reference>
<dbReference type="SUPFAM" id="SSF51735">
    <property type="entry name" value="NAD(P)-binding Rossmann-fold domains"/>
    <property type="match status" value="1"/>
</dbReference>
<accession>A0A948RZY9</accession>
<dbReference type="PANTHER" id="PTHR10491">
    <property type="entry name" value="DTDP-4-DEHYDRORHAMNOSE REDUCTASE"/>
    <property type="match status" value="1"/>
</dbReference>
<comment type="function">
    <text evidence="2">Catalyzes the reduction of dTDP-6-deoxy-L-lyxo-4-hexulose to yield dTDP-L-rhamnose.</text>
</comment>
<evidence type="ECO:0000256" key="2">
    <source>
        <dbReference type="RuleBase" id="RU364082"/>
    </source>
</evidence>
<keyword evidence="2" id="KW-0521">NADP</keyword>
<dbReference type="AlphaFoldDB" id="A0A948RZY9"/>
<dbReference type="GO" id="GO:0008831">
    <property type="term" value="F:dTDP-4-dehydrorhamnose reductase activity"/>
    <property type="evidence" value="ECO:0007669"/>
    <property type="project" value="UniProtKB-EC"/>
</dbReference>
<evidence type="ECO:0000256" key="1">
    <source>
        <dbReference type="ARBA" id="ARBA00010944"/>
    </source>
</evidence>
<gene>
    <name evidence="4" type="primary">rfbD</name>
    <name evidence="4" type="ORF">KJ970_15320</name>
</gene>
<proteinExistence type="inferred from homology"/>
<dbReference type="Gene3D" id="3.90.25.10">
    <property type="entry name" value="UDP-galactose 4-epimerase, domain 1"/>
    <property type="match status" value="1"/>
</dbReference>
<protein>
    <recommendedName>
        <fullName evidence="2">dTDP-4-dehydrorhamnose reductase</fullName>
        <ecNumber evidence="2">1.1.1.133</ecNumber>
    </recommendedName>
</protein>
<sequence length="285" mass="31749">MARVLVTGARGMLGGDLCPIWRSFGYEVLETDIEDLDVRNQEKVRSVFETFQPDILLHLAAETDVDGCELRPDETYQTNTLGTRYLAMACRDSQARMVYISTASVFSGKKPTPYTEFDIPDPLSAYSGSKLAGEKIVQNLVVDHYICRAGWMFGGGAADKKFVAKIMELARSRPELKVVNDKFGTPTYTKDFAAALHTVIQRAVPGIYHLANEGTASRFEIAQAILKIGNITTCKLIPVSSAHFPLAAARPRMEAIENLMLKLLGLPSQPYWREALERYIHERLS</sequence>
<organism evidence="4 5">
    <name type="scientific">Eiseniibacteriota bacterium</name>
    <dbReference type="NCBI Taxonomy" id="2212470"/>
    <lineage>
        <taxon>Bacteria</taxon>
        <taxon>Candidatus Eiseniibacteriota</taxon>
    </lineage>
</organism>
<evidence type="ECO:0000313" key="5">
    <source>
        <dbReference type="Proteomes" id="UP000777784"/>
    </source>
</evidence>
<dbReference type="InterPro" id="IPR029903">
    <property type="entry name" value="RmlD-like-bd"/>
</dbReference>
<comment type="caution">
    <text evidence="4">The sequence shown here is derived from an EMBL/GenBank/DDBJ whole genome shotgun (WGS) entry which is preliminary data.</text>
</comment>
<dbReference type="Pfam" id="PF04321">
    <property type="entry name" value="RmlD_sub_bind"/>
    <property type="match status" value="1"/>
</dbReference>
<keyword evidence="2 4" id="KW-0560">Oxidoreductase</keyword>